<feature type="signal peptide" evidence="2">
    <location>
        <begin position="1"/>
        <end position="23"/>
    </location>
</feature>
<evidence type="ECO:0000256" key="2">
    <source>
        <dbReference type="SAM" id="SignalP"/>
    </source>
</evidence>
<evidence type="ECO:0000313" key="4">
    <source>
        <dbReference type="Proteomes" id="UP000031972"/>
    </source>
</evidence>
<dbReference type="PATRIC" id="fig|220754.4.peg.911"/>
<feature type="transmembrane region" description="Helical" evidence="1">
    <location>
        <begin position="417"/>
        <end position="436"/>
    </location>
</feature>
<keyword evidence="1" id="KW-1133">Transmembrane helix</keyword>
<keyword evidence="2" id="KW-0732">Signal</keyword>
<gene>
    <name evidence="3" type="ORF">KR50_08910</name>
</gene>
<name>A0A0C2RLA7_9BACL</name>
<comment type="caution">
    <text evidence="3">The sequence shown here is derived from an EMBL/GenBank/DDBJ whole genome shotgun (WGS) entry which is preliminary data.</text>
</comment>
<reference evidence="3 4" key="1">
    <citation type="submission" date="2015-01" db="EMBL/GenBank/DDBJ databases">
        <title>Jeotgalibacillus campisalis genome sequencing.</title>
        <authorList>
            <person name="Goh K.M."/>
            <person name="Chan K.-G."/>
            <person name="Yaakop A.S."/>
            <person name="Ee R."/>
            <person name="Gan H.M."/>
            <person name="Chan C.S."/>
        </authorList>
    </citation>
    <scope>NUCLEOTIDE SEQUENCE [LARGE SCALE GENOMIC DNA]</scope>
    <source>
        <strain evidence="3 4">SF-57</strain>
    </source>
</reference>
<dbReference type="OrthoDB" id="2657432at2"/>
<sequence length="443" mass="47875">MKMNKIAASVLGLSLLVPAVGQAQEGPTVNDPAADLRADLDYLLSEHFVLATNAMVKDYMDSPDSEAYNKALDQNAADMTPAIASIYGDEGAAEFERIFRGHNDYTADLVEAAQSGDEEARAAAEAEVEEFVIEFSTFLDAATEGNLPQEAAEEVLRTHEMDVLSFFDSYVAEDYEAAYGTFREGYDRMYDISAALSGAITTQFPDKFGDYKVDSATSDLRSTLNNLAAEHHALAVMGLKSGVDGAPNYDFVTWAEDMHTQDFKAVMASVYGEEGAAAFEDVWTANHIEAEGNLVSAYIAEDEEAITAAKAQFETFSNDFGAFLGTATEENLPTEDAQAAVWGHEELKQASLDEHVAGDYEASVNTFREGYAYMYGVGESLGNAIVAQNPDMFTNTEMPEEMPNAGMGGSQQGSSNMVWVGVSAAASVLAAAFFFLRRKEEQA</sequence>
<evidence type="ECO:0000313" key="3">
    <source>
        <dbReference type="EMBL" id="KIL51010.1"/>
    </source>
</evidence>
<evidence type="ECO:0000256" key="1">
    <source>
        <dbReference type="SAM" id="Phobius"/>
    </source>
</evidence>
<organism evidence="3 4">
    <name type="scientific">Jeotgalibacillus campisalis</name>
    <dbReference type="NCBI Taxonomy" id="220754"/>
    <lineage>
        <taxon>Bacteria</taxon>
        <taxon>Bacillati</taxon>
        <taxon>Bacillota</taxon>
        <taxon>Bacilli</taxon>
        <taxon>Bacillales</taxon>
        <taxon>Caryophanaceae</taxon>
        <taxon>Jeotgalibacillus</taxon>
    </lineage>
</organism>
<keyword evidence="1" id="KW-0812">Transmembrane</keyword>
<proteinExistence type="predicted"/>
<dbReference type="Proteomes" id="UP000031972">
    <property type="component" value="Unassembled WGS sequence"/>
</dbReference>
<keyword evidence="1" id="KW-0472">Membrane</keyword>
<keyword evidence="4" id="KW-1185">Reference proteome</keyword>
<protein>
    <submittedName>
        <fullName evidence="3">Copper amine oxidase</fullName>
    </submittedName>
</protein>
<dbReference type="EMBL" id="JXRR01000008">
    <property type="protein sequence ID" value="KIL51010.1"/>
    <property type="molecule type" value="Genomic_DNA"/>
</dbReference>
<dbReference type="RefSeq" id="WP_041055319.1">
    <property type="nucleotide sequence ID" value="NZ_JXRR01000008.1"/>
</dbReference>
<accession>A0A0C2RLA7</accession>
<dbReference type="AlphaFoldDB" id="A0A0C2RLA7"/>
<feature type="chain" id="PRO_5002154825" evidence="2">
    <location>
        <begin position="24"/>
        <end position="443"/>
    </location>
</feature>